<evidence type="ECO:0008006" key="3">
    <source>
        <dbReference type="Google" id="ProtNLM"/>
    </source>
</evidence>
<comment type="caution">
    <text evidence="1">The sequence shown here is derived from an EMBL/GenBank/DDBJ whole genome shotgun (WGS) entry which is preliminary data.</text>
</comment>
<keyword evidence="2" id="KW-1185">Reference proteome</keyword>
<gene>
    <name evidence="1" type="ORF">FZ942_23065</name>
</gene>
<name>A0A5A9GHD7_AZOLI</name>
<evidence type="ECO:0000313" key="1">
    <source>
        <dbReference type="EMBL" id="KAA0593773.1"/>
    </source>
</evidence>
<dbReference type="EMBL" id="VTTN01000010">
    <property type="protein sequence ID" value="KAA0593773.1"/>
    <property type="molecule type" value="Genomic_DNA"/>
</dbReference>
<dbReference type="Gene3D" id="2.60.120.620">
    <property type="entry name" value="q2cbj1_9rhob like domain"/>
    <property type="match status" value="1"/>
</dbReference>
<dbReference type="SUPFAM" id="SSF51197">
    <property type="entry name" value="Clavaminate synthase-like"/>
    <property type="match status" value="1"/>
</dbReference>
<accession>A0A5A9GHD7</accession>
<organism evidence="1 2">
    <name type="scientific">Azospirillum lipoferum</name>
    <dbReference type="NCBI Taxonomy" id="193"/>
    <lineage>
        <taxon>Bacteria</taxon>
        <taxon>Pseudomonadati</taxon>
        <taxon>Pseudomonadota</taxon>
        <taxon>Alphaproteobacteria</taxon>
        <taxon>Rhodospirillales</taxon>
        <taxon>Azospirillaceae</taxon>
        <taxon>Azospirillum</taxon>
    </lineage>
</organism>
<proteinExistence type="predicted"/>
<reference evidence="1 2" key="1">
    <citation type="submission" date="2019-08" db="EMBL/GenBank/DDBJ databases">
        <authorList>
            <person name="Grouzdev D."/>
            <person name="Tikhonova E."/>
            <person name="Kravchenko I."/>
        </authorList>
    </citation>
    <scope>NUCLEOTIDE SEQUENCE [LARGE SCALE GENOMIC DNA]</scope>
    <source>
        <strain evidence="1 2">59b</strain>
    </source>
</reference>
<dbReference type="Proteomes" id="UP000324927">
    <property type="component" value="Unassembled WGS sequence"/>
</dbReference>
<dbReference type="AlphaFoldDB" id="A0A5A9GHD7"/>
<protein>
    <recommendedName>
        <fullName evidence="3">Phytanoyl-CoA dioxygenase family protein</fullName>
    </recommendedName>
</protein>
<dbReference type="OrthoDB" id="324927at2"/>
<sequence>MESLHHERFSFQAVPHPMASSFVPASAPIGSFLDNVRTRIASPRAYWRKVKADPRYAIYDILPIVTDPALRDRLAALIAARRPRTLGLHPSLEARDWCRTLERDGITPLLPPIDPAVVAGLRTYFENTPCHDPFRPHLGWFRPDSPPSPDSNMGYHGIDQILRAPHVLDLFNDPQVLEVAELYLGCKPILDNIGCWWSWGGESFGGRDAAKGTQRHHRDLDSLRGFKIFFYLTDVDEEGGPHIFVKRSHRSRRLSTGRALTEAQVEAAFGTSDTVAITGPAGSRFLGDTYGIHKGALPRRGRRLLLSGQYNVNRTPHGPAIPPLDRRSTAVPDGLDHFVNQIYVAP</sequence>
<evidence type="ECO:0000313" key="2">
    <source>
        <dbReference type="Proteomes" id="UP000324927"/>
    </source>
</evidence>